<keyword evidence="1" id="KW-0732">Signal</keyword>
<proteinExistence type="predicted"/>
<protein>
    <submittedName>
        <fullName evidence="3">Stalk domain-containing protein</fullName>
    </submittedName>
</protein>
<keyword evidence="4" id="KW-1185">Reference proteome</keyword>
<evidence type="ECO:0000313" key="4">
    <source>
        <dbReference type="Proteomes" id="UP001589818"/>
    </source>
</evidence>
<evidence type="ECO:0000256" key="1">
    <source>
        <dbReference type="SAM" id="SignalP"/>
    </source>
</evidence>
<reference evidence="3 4" key="1">
    <citation type="submission" date="2024-09" db="EMBL/GenBank/DDBJ databases">
        <authorList>
            <person name="Sun Q."/>
            <person name="Mori K."/>
        </authorList>
    </citation>
    <scope>NUCLEOTIDE SEQUENCE [LARGE SCALE GENOMIC DNA]</scope>
    <source>
        <strain evidence="3 4">CCM 4839</strain>
    </source>
</reference>
<evidence type="ECO:0000259" key="2">
    <source>
        <dbReference type="Pfam" id="PF07833"/>
    </source>
</evidence>
<dbReference type="Pfam" id="PF07833">
    <property type="entry name" value="Cu_amine_oxidN1"/>
    <property type="match status" value="1"/>
</dbReference>
<name>A0ABV6JDB5_9BACL</name>
<comment type="caution">
    <text evidence="3">The sequence shown here is derived from an EMBL/GenBank/DDBJ whole genome shotgun (WGS) entry which is preliminary data.</text>
</comment>
<dbReference type="EMBL" id="JBHLVF010000018">
    <property type="protein sequence ID" value="MFC0392608.1"/>
    <property type="molecule type" value="Genomic_DNA"/>
</dbReference>
<dbReference type="Proteomes" id="UP001589818">
    <property type="component" value="Unassembled WGS sequence"/>
</dbReference>
<feature type="chain" id="PRO_5046240739" evidence="1">
    <location>
        <begin position="24"/>
        <end position="461"/>
    </location>
</feature>
<feature type="domain" description="Copper amine oxidase-like N-terminal" evidence="2">
    <location>
        <begin position="48"/>
        <end position="137"/>
    </location>
</feature>
<dbReference type="RefSeq" id="WP_204822301.1">
    <property type="nucleotide sequence ID" value="NZ_JANHOF010000027.1"/>
</dbReference>
<feature type="signal peptide" evidence="1">
    <location>
        <begin position="1"/>
        <end position="23"/>
    </location>
</feature>
<sequence length="461" mass="51895">MRKLIPFTCLIMILFLLTGTALSQPASNGGVQPMPLLIKNHFVLFPGESAPFIKNNRLMVPLQPLADIIGASVDSYTSKKGTSYTIMAQSNYESVTGLREGVDWAVYETDLGYYFEAAPEMRAGSLFIPLTSVLQKLYSYSYEVRTENGRKVLAIIDREQGSRPLRDIIKDKPIEYPHLLADPAYPFIPLSLEQEIVQPEHNKNPYELTLTLERTKDQYGQPIQQDFIIIAVDSSGKVMERVIPWTMGTGQGTSDSIITVNFSLPAKAAYVLFRAAPGVESEVIYPSGLNLELTMGRMLDRLFDTEQLFEDLDIQVMTSSIENGEMKLVVRRLWIHDQALPAEEVNRIKQTLYEFAGRSFPIQIEQVVISPEPNMTGVIQSINKDGTILIENPNKLMEDGKPEVMLIMLEQDALIERKDRDIRLRIDQLKVGMEVDAWTQGSLMTSNQTIGKVVKMQVNAK</sequence>
<dbReference type="InterPro" id="IPR012854">
    <property type="entry name" value="Cu_amine_oxidase-like_N"/>
</dbReference>
<gene>
    <name evidence="3" type="ORF">ACFFJ8_14645</name>
</gene>
<evidence type="ECO:0000313" key="3">
    <source>
        <dbReference type="EMBL" id="MFC0392608.1"/>
    </source>
</evidence>
<organism evidence="3 4">
    <name type="scientific">Paenibacillus mendelii</name>
    <dbReference type="NCBI Taxonomy" id="206163"/>
    <lineage>
        <taxon>Bacteria</taxon>
        <taxon>Bacillati</taxon>
        <taxon>Bacillota</taxon>
        <taxon>Bacilli</taxon>
        <taxon>Bacillales</taxon>
        <taxon>Paenibacillaceae</taxon>
        <taxon>Paenibacillus</taxon>
    </lineage>
</organism>
<accession>A0ABV6JDB5</accession>